<sequence length="93" mass="10330">MANALENATDDGLNVSVGWRAIGITNQRETTVMYICEENPRAFCCTSSICRRLEDKMVGGRTHFVETCGLPISTYFIALKLLWLMKNVGAIKA</sequence>
<dbReference type="SUPFAM" id="SSF53067">
    <property type="entry name" value="Actin-like ATPase domain"/>
    <property type="match status" value="1"/>
</dbReference>
<dbReference type="GO" id="GO:0016301">
    <property type="term" value="F:kinase activity"/>
    <property type="evidence" value="ECO:0007669"/>
    <property type="project" value="UniProtKB-KW"/>
</dbReference>
<keyword evidence="6" id="KW-1185">Reference proteome</keyword>
<dbReference type="AlphaFoldDB" id="A0A0Q3E3S4"/>
<accession>A0A0Q3E3S4</accession>
<keyword evidence="3" id="KW-0418">Kinase</keyword>
<dbReference type="Gramene" id="KQJ82302">
    <property type="protein sequence ID" value="KQJ82302"/>
    <property type="gene ID" value="BRADI_5g08325v3"/>
</dbReference>
<gene>
    <name evidence="4" type="ORF">BRADI_5g08325v3</name>
</gene>
<reference evidence="4 5" key="1">
    <citation type="journal article" date="2010" name="Nature">
        <title>Genome sequencing and analysis of the model grass Brachypodium distachyon.</title>
        <authorList>
            <consortium name="International Brachypodium Initiative"/>
        </authorList>
    </citation>
    <scope>NUCLEOTIDE SEQUENCE [LARGE SCALE GENOMIC DNA]</scope>
    <source>
        <strain evidence="4 5">Bd21</strain>
    </source>
</reference>
<evidence type="ECO:0000256" key="3">
    <source>
        <dbReference type="ARBA" id="ARBA00022777"/>
    </source>
</evidence>
<evidence type="ECO:0000256" key="1">
    <source>
        <dbReference type="ARBA" id="ARBA00009156"/>
    </source>
</evidence>
<evidence type="ECO:0000256" key="2">
    <source>
        <dbReference type="ARBA" id="ARBA00022679"/>
    </source>
</evidence>
<protein>
    <recommendedName>
        <fullName evidence="7">Glycerol kinase</fullName>
    </recommendedName>
</protein>
<dbReference type="Proteomes" id="UP000008810">
    <property type="component" value="Chromosome 5"/>
</dbReference>
<reference evidence="5" key="3">
    <citation type="submission" date="2018-08" db="UniProtKB">
        <authorList>
            <consortium name="EnsemblPlants"/>
        </authorList>
    </citation>
    <scope>IDENTIFICATION</scope>
    <source>
        <strain evidence="5">cv. Bd21</strain>
    </source>
</reference>
<keyword evidence="2" id="KW-0808">Transferase</keyword>
<proteinExistence type="inferred from homology"/>
<name>A0A0Q3E3S4_BRADI</name>
<evidence type="ECO:0000313" key="4">
    <source>
        <dbReference type="EMBL" id="KQJ82302.1"/>
    </source>
</evidence>
<dbReference type="OrthoDB" id="341511at2759"/>
<dbReference type="PANTHER" id="PTHR10196:SF69">
    <property type="entry name" value="GLYCEROL KINASE"/>
    <property type="match status" value="1"/>
</dbReference>
<dbReference type="EMBL" id="CM000884">
    <property type="protein sequence ID" value="KQJ82302.1"/>
    <property type="molecule type" value="Genomic_DNA"/>
</dbReference>
<reference evidence="4" key="2">
    <citation type="submission" date="2017-06" db="EMBL/GenBank/DDBJ databases">
        <title>WGS assembly of Brachypodium distachyon.</title>
        <authorList>
            <consortium name="The International Brachypodium Initiative"/>
            <person name="Lucas S."/>
            <person name="Harmon-Smith M."/>
            <person name="Lail K."/>
            <person name="Tice H."/>
            <person name="Grimwood J."/>
            <person name="Bruce D."/>
            <person name="Barry K."/>
            <person name="Shu S."/>
            <person name="Lindquist E."/>
            <person name="Wang M."/>
            <person name="Pitluck S."/>
            <person name="Vogel J.P."/>
            <person name="Garvin D.F."/>
            <person name="Mockler T.C."/>
            <person name="Schmutz J."/>
            <person name="Rokhsar D."/>
            <person name="Bevan M.W."/>
        </authorList>
    </citation>
    <scope>NUCLEOTIDE SEQUENCE</scope>
    <source>
        <strain evidence="4">Bd21</strain>
    </source>
</reference>
<dbReference type="Gene3D" id="3.30.420.40">
    <property type="match status" value="1"/>
</dbReference>
<dbReference type="EnsemblPlants" id="KQJ82302">
    <property type="protein sequence ID" value="KQJ82302"/>
    <property type="gene ID" value="BRADI_5g08325v3"/>
</dbReference>
<dbReference type="PANTHER" id="PTHR10196">
    <property type="entry name" value="SUGAR KINASE"/>
    <property type="match status" value="1"/>
</dbReference>
<dbReference type="InterPro" id="IPR043129">
    <property type="entry name" value="ATPase_NBD"/>
</dbReference>
<evidence type="ECO:0000313" key="5">
    <source>
        <dbReference type="EnsemblPlants" id="KQJ82302"/>
    </source>
</evidence>
<dbReference type="STRING" id="15368.A0A0Q3E3S4"/>
<evidence type="ECO:0008006" key="7">
    <source>
        <dbReference type="Google" id="ProtNLM"/>
    </source>
</evidence>
<organism evidence="4">
    <name type="scientific">Brachypodium distachyon</name>
    <name type="common">Purple false brome</name>
    <name type="synonym">Trachynia distachya</name>
    <dbReference type="NCBI Taxonomy" id="15368"/>
    <lineage>
        <taxon>Eukaryota</taxon>
        <taxon>Viridiplantae</taxon>
        <taxon>Streptophyta</taxon>
        <taxon>Embryophyta</taxon>
        <taxon>Tracheophyta</taxon>
        <taxon>Spermatophyta</taxon>
        <taxon>Magnoliopsida</taxon>
        <taxon>Liliopsida</taxon>
        <taxon>Poales</taxon>
        <taxon>Poaceae</taxon>
        <taxon>BOP clade</taxon>
        <taxon>Pooideae</taxon>
        <taxon>Stipodae</taxon>
        <taxon>Brachypodieae</taxon>
        <taxon>Brachypodium</taxon>
    </lineage>
</organism>
<comment type="similarity">
    <text evidence="1">Belongs to the FGGY kinase family.</text>
</comment>
<evidence type="ECO:0000313" key="6">
    <source>
        <dbReference type="Proteomes" id="UP000008810"/>
    </source>
</evidence>
<dbReference type="InParanoid" id="A0A0Q3E3S4"/>